<evidence type="ECO:0000313" key="3">
    <source>
        <dbReference type="EMBL" id="SNT46329.1"/>
    </source>
</evidence>
<dbReference type="PANTHER" id="PTHR14239">
    <property type="entry name" value="DUDULIN-RELATED"/>
    <property type="match status" value="1"/>
</dbReference>
<feature type="domain" description="Pyrroline-5-carboxylate reductase catalytic N-terminal" evidence="2">
    <location>
        <begin position="2"/>
        <end position="95"/>
    </location>
</feature>
<evidence type="ECO:0000313" key="4">
    <source>
        <dbReference type="Proteomes" id="UP000198362"/>
    </source>
</evidence>
<keyword evidence="1" id="KW-0560">Oxidoreductase</keyword>
<accession>A0A239MWU3</accession>
<dbReference type="InterPro" id="IPR051267">
    <property type="entry name" value="STEAP_metalloreductase"/>
</dbReference>
<evidence type="ECO:0000259" key="2">
    <source>
        <dbReference type="Pfam" id="PF03807"/>
    </source>
</evidence>
<sequence length="216" mass="22672">MRIGILGTGAVGQTFGTRLRNLDHDVTLGARETGNPRALEWAEAHAAQCGTFAEAVTGADLVINATAGQYAVNALEMAGGNPVLAGKVVLDVSNPLDFSTGELRLSVCNTDSVGEQLQRAFPDARIVKSLNTVNGTVMVEPTLVPGQHTIFVAGNDADAKRVVTVLLGEFGWAASNVLDLGGIEASRGMEMYLPLWVSILRALDGNLAFNINVIQG</sequence>
<keyword evidence="4" id="KW-1185">Reference proteome</keyword>
<dbReference type="SUPFAM" id="SSF51735">
    <property type="entry name" value="NAD(P)-binding Rossmann-fold domains"/>
    <property type="match status" value="1"/>
</dbReference>
<dbReference type="RefSeq" id="WP_089250224.1">
    <property type="nucleotide sequence ID" value="NZ_FZPH01000006.1"/>
</dbReference>
<dbReference type="GO" id="GO:0016491">
    <property type="term" value="F:oxidoreductase activity"/>
    <property type="evidence" value="ECO:0007669"/>
    <property type="project" value="UniProtKB-KW"/>
</dbReference>
<dbReference type="InterPro" id="IPR028939">
    <property type="entry name" value="P5C_Rdtase_cat_N"/>
</dbReference>
<dbReference type="Gene3D" id="3.40.50.720">
    <property type="entry name" value="NAD(P)-binding Rossmann-like Domain"/>
    <property type="match status" value="1"/>
</dbReference>
<organism evidence="3 4">
    <name type="scientific">Asanoa hainanensis</name>
    <dbReference type="NCBI Taxonomy" id="560556"/>
    <lineage>
        <taxon>Bacteria</taxon>
        <taxon>Bacillati</taxon>
        <taxon>Actinomycetota</taxon>
        <taxon>Actinomycetes</taxon>
        <taxon>Micromonosporales</taxon>
        <taxon>Micromonosporaceae</taxon>
        <taxon>Asanoa</taxon>
    </lineage>
</organism>
<dbReference type="EMBL" id="FZPH01000006">
    <property type="protein sequence ID" value="SNT46329.1"/>
    <property type="molecule type" value="Genomic_DNA"/>
</dbReference>
<dbReference type="Pfam" id="PF03807">
    <property type="entry name" value="F420_oxidored"/>
    <property type="match status" value="1"/>
</dbReference>
<dbReference type="Proteomes" id="UP000198362">
    <property type="component" value="Unassembled WGS sequence"/>
</dbReference>
<gene>
    <name evidence="3" type="ORF">SAMN05421812_106371</name>
</gene>
<proteinExistence type="predicted"/>
<dbReference type="AlphaFoldDB" id="A0A239MWU3"/>
<name>A0A239MWU3_9ACTN</name>
<dbReference type="PANTHER" id="PTHR14239:SF10">
    <property type="entry name" value="REDUCTASE"/>
    <property type="match status" value="1"/>
</dbReference>
<reference evidence="3 4" key="1">
    <citation type="submission" date="2017-06" db="EMBL/GenBank/DDBJ databases">
        <authorList>
            <person name="Kim H.J."/>
            <person name="Triplett B.A."/>
        </authorList>
    </citation>
    <scope>NUCLEOTIDE SEQUENCE [LARGE SCALE GENOMIC DNA]</scope>
    <source>
        <strain evidence="3 4">CGMCC 4.5593</strain>
    </source>
</reference>
<dbReference type="InterPro" id="IPR036291">
    <property type="entry name" value="NAD(P)-bd_dom_sf"/>
</dbReference>
<protein>
    <recommendedName>
        <fullName evidence="2">Pyrroline-5-carboxylate reductase catalytic N-terminal domain-containing protein</fullName>
    </recommendedName>
</protein>
<dbReference type="OrthoDB" id="3194817at2"/>
<evidence type="ECO:0000256" key="1">
    <source>
        <dbReference type="ARBA" id="ARBA00023002"/>
    </source>
</evidence>